<reference evidence="2 3" key="1">
    <citation type="submission" date="2019-12" db="EMBL/GenBank/DDBJ databases">
        <title>Genomic-based taxomic classification of the family Erythrobacteraceae.</title>
        <authorList>
            <person name="Xu L."/>
        </authorList>
    </citation>
    <scope>NUCLEOTIDE SEQUENCE [LARGE SCALE GENOMIC DNA]</scope>
    <source>
        <strain evidence="2 3">KCTC 52763</strain>
    </source>
</reference>
<comment type="caution">
    <text evidence="2">The sequence shown here is derived from an EMBL/GenBank/DDBJ whole genome shotgun (WGS) entry which is preliminary data.</text>
</comment>
<dbReference type="Pfam" id="PF13761">
    <property type="entry name" value="DUF4166"/>
    <property type="match status" value="1"/>
</dbReference>
<evidence type="ECO:0000313" key="2">
    <source>
        <dbReference type="EMBL" id="MXO90460.1"/>
    </source>
</evidence>
<evidence type="ECO:0000313" key="3">
    <source>
        <dbReference type="Proteomes" id="UP000442714"/>
    </source>
</evidence>
<sequence>MGVAFDGLPPKVKQLHDSSELRSWSGAADITRGTGVLSRIAAAIFGFPAAGSNVPVTVTFAPEKNGERWTRNFGGRKFHSVQSQGSEEGAGLLTERFGPVSATMALVVSDGRLLLVPKKWSLLGVPMPGFLMPGGDSFESERDGFFRFDVEIAAPFVGLIVTYKGALSPDTGEAENST</sequence>
<organism evidence="2 3">
    <name type="scientific">Pontixanthobacter aquaemixtae</name>
    <dbReference type="NCBI Taxonomy" id="1958940"/>
    <lineage>
        <taxon>Bacteria</taxon>
        <taxon>Pseudomonadati</taxon>
        <taxon>Pseudomonadota</taxon>
        <taxon>Alphaproteobacteria</taxon>
        <taxon>Sphingomonadales</taxon>
        <taxon>Erythrobacteraceae</taxon>
        <taxon>Pontixanthobacter</taxon>
    </lineage>
</organism>
<dbReference type="AlphaFoldDB" id="A0A844ZTL0"/>
<gene>
    <name evidence="2" type="ORF">GRI41_06475</name>
</gene>
<proteinExistence type="predicted"/>
<dbReference type="RefSeq" id="WP_160603918.1">
    <property type="nucleotide sequence ID" value="NZ_WTYX01000001.1"/>
</dbReference>
<dbReference type="OrthoDB" id="528778at2"/>
<name>A0A844ZTL0_9SPHN</name>
<accession>A0A844ZTL0</accession>
<dbReference type="InterPro" id="IPR025311">
    <property type="entry name" value="DUF4166"/>
</dbReference>
<dbReference type="Proteomes" id="UP000442714">
    <property type="component" value="Unassembled WGS sequence"/>
</dbReference>
<keyword evidence="3" id="KW-1185">Reference proteome</keyword>
<evidence type="ECO:0000259" key="1">
    <source>
        <dbReference type="Pfam" id="PF13761"/>
    </source>
</evidence>
<dbReference type="EMBL" id="WTYX01000001">
    <property type="protein sequence ID" value="MXO90460.1"/>
    <property type="molecule type" value="Genomic_DNA"/>
</dbReference>
<feature type="domain" description="DUF4166" evidence="1">
    <location>
        <begin position="8"/>
        <end position="167"/>
    </location>
</feature>
<protein>
    <submittedName>
        <fullName evidence="2">DUF4166 domain-containing protein</fullName>
    </submittedName>
</protein>